<proteinExistence type="predicted"/>
<dbReference type="PANTHER" id="PTHR37809:SF1">
    <property type="entry name" value="RIBOSOMAL PROTEIN S12 METHYLTHIOTRANSFERASE ACCESSORY FACTOR YCAO"/>
    <property type="match status" value="1"/>
</dbReference>
<name>A0ABU1CRV2_9PSED</name>
<accession>A0ABU1CRV2</accession>
<dbReference type="Proteomes" id="UP001224477">
    <property type="component" value="Unassembled WGS sequence"/>
</dbReference>
<evidence type="ECO:0000313" key="3">
    <source>
        <dbReference type="Proteomes" id="UP001224477"/>
    </source>
</evidence>
<evidence type="ECO:0000313" key="2">
    <source>
        <dbReference type="EMBL" id="MDR0190001.1"/>
    </source>
</evidence>
<gene>
    <name evidence="2" type="ORF">RCO22_13720</name>
</gene>
<dbReference type="EMBL" id="JAVGXC010000011">
    <property type="protein sequence ID" value="MDR0190001.1"/>
    <property type="molecule type" value="Genomic_DNA"/>
</dbReference>
<dbReference type="InterPro" id="IPR003776">
    <property type="entry name" value="YcaO-like_dom"/>
</dbReference>
<feature type="domain" description="YcaO" evidence="1">
    <location>
        <begin position="51"/>
        <end position="396"/>
    </location>
</feature>
<keyword evidence="3" id="KW-1185">Reference proteome</keyword>
<dbReference type="Pfam" id="PF02624">
    <property type="entry name" value="YcaO"/>
    <property type="match status" value="1"/>
</dbReference>
<reference evidence="2 3" key="1">
    <citation type="journal article" date="2023" name="Microbiol. Resour. Announc.">
        <title>Whole-genome sequence of Pseudomonas yamanorum OLsAu1 isolated from the edible ectomycorrhizal mushroom Lactarius sp. section Deliciosi.</title>
        <authorList>
            <person name="Ramirez-Mendoza R."/>
            <person name="Angeles-Argaiz R.E."/>
            <person name="Hernandez-Oaxaca D."/>
            <person name="Aguirre-Beltran L."/>
            <person name="Almaraz-Suarez J."/>
            <person name="Perez-Moreno J."/>
        </authorList>
    </citation>
    <scope>NUCLEOTIDE SEQUENCE [LARGE SCALE GENOMIC DNA]</scope>
    <source>
        <strain evidence="2 3">OLsAu1</strain>
    </source>
</reference>
<dbReference type="Gene3D" id="3.30.1330.230">
    <property type="match status" value="1"/>
</dbReference>
<comment type="caution">
    <text evidence="2">The sequence shown here is derived from an EMBL/GenBank/DDBJ whole genome shotgun (WGS) entry which is preliminary data.</text>
</comment>
<dbReference type="PANTHER" id="PTHR37809">
    <property type="entry name" value="RIBOSOMAL PROTEIN S12 METHYLTHIOTRANSFERASE ACCESSORY FACTOR YCAO"/>
    <property type="match status" value="1"/>
</dbReference>
<dbReference type="PROSITE" id="PS51664">
    <property type="entry name" value="YCAO"/>
    <property type="match status" value="1"/>
</dbReference>
<dbReference type="RefSeq" id="WP_309255012.1">
    <property type="nucleotide sequence ID" value="NZ_JAVGXC010000011.1"/>
</dbReference>
<evidence type="ECO:0000259" key="1">
    <source>
        <dbReference type="PROSITE" id="PS51664"/>
    </source>
</evidence>
<protein>
    <submittedName>
        <fullName evidence="2">YcaO-like family protein</fullName>
    </submittedName>
</protein>
<organism evidence="2 3">
    <name type="scientific">Pseudomonas yamanorum</name>
    <dbReference type="NCBI Taxonomy" id="515393"/>
    <lineage>
        <taxon>Bacteria</taxon>
        <taxon>Pseudomonadati</taxon>
        <taxon>Pseudomonadota</taxon>
        <taxon>Gammaproteobacteria</taxon>
        <taxon>Pseudomonadales</taxon>
        <taxon>Pseudomonadaceae</taxon>
        <taxon>Pseudomonas</taxon>
    </lineage>
</organism>
<sequence length="396" mass="43139">MSERELSPTNALSKIKETIHSLGLTAITQYANKENLVATTELYDANSQLVASGAGKGPESLIGALAESLEHLVAGQPIVLGITMCHCKVIAAQAPAKFDGLLFNCSQIKEPLECLTLTTLDKKEKLLVPHALLCPAIAKYKRPKGNSHLNFLARYSSNSGMAFGCTEDEALLHGILEVIERHILSLFYMAICKIGPPINLYSPSASLLAMALHNNPYAIKSAQRLQIVVIKDFLGVYFAAAFPRAGAGDLHIASVGSGCSLDVNVALQRAVTEQFQANELYDSAGEELDKKTLELLSSSEKLKHLIEFSSIKNLRLPLIKHQHKQFSASVPHQLQILQNSLSNDGKKIFFRTLTKFANGCSVIQIYIPSLERFNIIRSGNLVAPQHTLLSCPTPTL</sequence>